<evidence type="ECO:0000256" key="1">
    <source>
        <dbReference type="SAM" id="Coils"/>
    </source>
</evidence>
<proteinExistence type="predicted"/>
<keyword evidence="1" id="KW-0175">Coiled coil</keyword>
<dbReference type="AlphaFoldDB" id="K0SPT5"/>
<feature type="coiled-coil region" evidence="1">
    <location>
        <begin position="183"/>
        <end position="217"/>
    </location>
</feature>
<organism evidence="3 4">
    <name type="scientific">Thalassiosira oceanica</name>
    <name type="common">Marine diatom</name>
    <dbReference type="NCBI Taxonomy" id="159749"/>
    <lineage>
        <taxon>Eukaryota</taxon>
        <taxon>Sar</taxon>
        <taxon>Stramenopiles</taxon>
        <taxon>Ochrophyta</taxon>
        <taxon>Bacillariophyta</taxon>
        <taxon>Coscinodiscophyceae</taxon>
        <taxon>Thalassiosirophycidae</taxon>
        <taxon>Thalassiosirales</taxon>
        <taxon>Thalassiosiraceae</taxon>
        <taxon>Thalassiosira</taxon>
    </lineage>
</organism>
<accession>K0SPT5</accession>
<name>K0SPT5_THAOC</name>
<reference evidence="3 4" key="1">
    <citation type="journal article" date="2012" name="Genome Biol.">
        <title>Genome and low-iron response of an oceanic diatom adapted to chronic iron limitation.</title>
        <authorList>
            <person name="Lommer M."/>
            <person name="Specht M."/>
            <person name="Roy A.S."/>
            <person name="Kraemer L."/>
            <person name="Andreson R."/>
            <person name="Gutowska M.A."/>
            <person name="Wolf J."/>
            <person name="Bergner S.V."/>
            <person name="Schilhabel M.B."/>
            <person name="Klostermeier U.C."/>
            <person name="Beiko R.G."/>
            <person name="Rosenstiel P."/>
            <person name="Hippler M."/>
            <person name="Laroche J."/>
        </authorList>
    </citation>
    <scope>NUCLEOTIDE SEQUENCE [LARGE SCALE GENOMIC DNA]</scope>
    <source>
        <strain evidence="3 4">CCMP1005</strain>
    </source>
</reference>
<evidence type="ECO:0000313" key="4">
    <source>
        <dbReference type="Proteomes" id="UP000266841"/>
    </source>
</evidence>
<dbReference type="InterPro" id="IPR019524">
    <property type="entry name" value="B-solenoid_diatom-type"/>
</dbReference>
<sequence length="812" mass="84932">ARALGSADKGGGADAGGGGGGGGAGAAEDTAPACGCGPSEERRPFRVAGFSSEAPAAGPSPHLLFRRVCFGGSTFAMPARPPKSPPNFERGDAADATVSTLYGPIVRRKPHETAGKDSKQTRRLRTGGVHSKLPIPTANMKLSSSHMISAMGVFTASAIAKSLITPAEAQKGIRRSLLAANTLRRREEEKDAAKAIAEELISKVTIEENSAVQVEEELSAMLPYFDDEMSLSLAYNDASSLGSKSAKSKSAKSTCLLPKCQGEDACAGADEDNIGCGRWHHWRAQLHRRSACLESMSEIDDDACVGKESCKYSNGKIRKTSCLGQDACNDSGSEGGILGMQYYYASYYDLTGPSNLLVAHKKSALGHAQARVLATLRARAENQPAPQLMRWATFMPGRSGSGGGHLALDQKLALQPERMMAALLLVLTLATGNFLADILEQMMAMLLLVLDLALERKLATSAGDGYGIVTIGPDACIGETSCEEIGVYDGDVTIGPRSCIGPEACENAGEDKGKVIIGPDACIGGSSCEEIGVYGGYAMLDSYTCRGEYACPFAGAEEGNVTIGPRSCRGQGACPIIGGEGFAFLGEDTCTGKEACMYAGASEGNASLGSGSCAGQNSCERAGFGGKGIATTIIKSRACRGPASCQDVGRDGVGMTSIGSDSCYGERSCYNVGRDGSGSIDNFMCFGPYICRAQDEFAPCVGTDVKITVEFKTDNFPGESSWTISQTCGSGFSKSSDGFTEDSTVNIDNYCTSDGEFMFTITDSFGDGLSNPGYYKIYKDDVLQMSEGPPVNFEDTYTNSFGSCGGTPPTTR</sequence>
<protein>
    <submittedName>
        <fullName evidence="3">Uncharacterized protein</fullName>
    </submittedName>
</protein>
<keyword evidence="4" id="KW-1185">Reference proteome</keyword>
<evidence type="ECO:0000313" key="3">
    <source>
        <dbReference type="EMBL" id="EJK63016.1"/>
    </source>
</evidence>
<dbReference type="Proteomes" id="UP000266841">
    <property type="component" value="Unassembled WGS sequence"/>
</dbReference>
<gene>
    <name evidence="3" type="ORF">THAOC_16348</name>
</gene>
<feature type="non-terminal residue" evidence="3">
    <location>
        <position position="1"/>
    </location>
</feature>
<feature type="region of interest" description="Disordered" evidence="2">
    <location>
        <begin position="1"/>
        <end position="42"/>
    </location>
</feature>
<comment type="caution">
    <text evidence="3">The sequence shown here is derived from an EMBL/GenBank/DDBJ whole genome shotgun (WGS) entry which is preliminary data.</text>
</comment>
<evidence type="ECO:0000256" key="2">
    <source>
        <dbReference type="SAM" id="MobiDB-lite"/>
    </source>
</evidence>
<dbReference type="PANTHER" id="PTHR22534">
    <property type="entry name" value="SRCR DOMAIN-CONTAINING PROTEIN"/>
    <property type="match status" value="1"/>
</dbReference>
<dbReference type="PANTHER" id="PTHR22534:SF5">
    <property type="entry name" value="SRCR DOMAIN-CONTAINING PROTEIN"/>
    <property type="match status" value="1"/>
</dbReference>
<dbReference type="EMBL" id="AGNL01018482">
    <property type="protein sequence ID" value="EJK63016.1"/>
    <property type="molecule type" value="Genomic_DNA"/>
</dbReference>
<feature type="compositionally biased region" description="Gly residues" evidence="2">
    <location>
        <begin position="8"/>
        <end position="25"/>
    </location>
</feature>
<feature type="compositionally biased region" description="Low complexity" evidence="2">
    <location>
        <begin position="26"/>
        <end position="35"/>
    </location>
</feature>